<dbReference type="PANTHER" id="PTHR35787:SF1">
    <property type="entry name" value="GLYCEROL UPTAKE OPERON ANTITERMINATOR REGULATORY PROTEIN"/>
    <property type="match status" value="1"/>
</dbReference>
<dbReference type="EMBL" id="AWSU01000398">
    <property type="protein sequence ID" value="ERI73369.1"/>
    <property type="molecule type" value="Genomic_DNA"/>
</dbReference>
<name>A0ABC9TQ52_CLOSY</name>
<dbReference type="PIRSF" id="PIRSF016897">
    <property type="entry name" value="GlpP"/>
    <property type="match status" value="1"/>
</dbReference>
<dbReference type="InterPro" id="IPR013785">
    <property type="entry name" value="Aldolase_TIM"/>
</dbReference>
<accession>A0ABC9TQ52</accession>
<dbReference type="InterPro" id="IPR006699">
    <property type="entry name" value="GlpP"/>
</dbReference>
<dbReference type="AlphaFoldDB" id="A0ABC9TQ52"/>
<organism evidence="1 2">
    <name type="scientific">[Clostridium] symbiosum ATCC 14940</name>
    <dbReference type="NCBI Taxonomy" id="411472"/>
    <lineage>
        <taxon>Bacteria</taxon>
        <taxon>Bacillati</taxon>
        <taxon>Bacillota</taxon>
        <taxon>Clostridia</taxon>
        <taxon>Lachnospirales</taxon>
        <taxon>Lachnospiraceae</taxon>
        <taxon>Otoolea</taxon>
    </lineage>
</organism>
<evidence type="ECO:0000313" key="2">
    <source>
        <dbReference type="Proteomes" id="UP000016491"/>
    </source>
</evidence>
<reference evidence="1 2" key="1">
    <citation type="submission" date="2013-07" db="EMBL/GenBank/DDBJ databases">
        <authorList>
            <person name="Weinstock G."/>
            <person name="Sodergren E."/>
            <person name="Wylie T."/>
            <person name="Fulton L."/>
            <person name="Fulton R."/>
            <person name="Fronick C."/>
            <person name="O'Laughlin M."/>
            <person name="Godfrey J."/>
            <person name="Miner T."/>
            <person name="Herter B."/>
            <person name="Appelbaum E."/>
            <person name="Cordes M."/>
            <person name="Lek S."/>
            <person name="Wollam A."/>
            <person name="Pepin K.H."/>
            <person name="Palsikar V.B."/>
            <person name="Mitreva M."/>
            <person name="Wilson R.K."/>
        </authorList>
    </citation>
    <scope>NUCLEOTIDE SEQUENCE [LARGE SCALE GENOMIC DNA]</scope>
    <source>
        <strain evidence="1 2">ATCC 14940</strain>
    </source>
</reference>
<evidence type="ECO:0000313" key="1">
    <source>
        <dbReference type="EMBL" id="ERI73369.1"/>
    </source>
</evidence>
<gene>
    <name evidence="1" type="ORF">CLOSYM_04969</name>
</gene>
<dbReference type="Proteomes" id="UP000016491">
    <property type="component" value="Unassembled WGS sequence"/>
</dbReference>
<dbReference type="Gene3D" id="3.20.20.70">
    <property type="entry name" value="Aldolase class I"/>
    <property type="match status" value="1"/>
</dbReference>
<protein>
    <submittedName>
        <fullName evidence="1">Glycerol-3-phosphate responsive antiterminator</fullName>
    </submittedName>
</protein>
<comment type="caution">
    <text evidence="1">The sequence shown here is derived from an EMBL/GenBank/DDBJ whole genome shotgun (WGS) entry which is preliminary data.</text>
</comment>
<proteinExistence type="predicted"/>
<dbReference type="SUPFAM" id="SSF110391">
    <property type="entry name" value="GlpP-like"/>
    <property type="match status" value="1"/>
</dbReference>
<dbReference type="Pfam" id="PF04309">
    <property type="entry name" value="G3P_antiterm"/>
    <property type="match status" value="1"/>
</dbReference>
<sequence>MNIIRRKEPVIDSGNHCRSHCSFLKLHRQSEDKESGGDIMRSAFHDILIDCPVIAAVKDDEGLEKCLESESQIVFILYGDLIRIPQMVKKIKDAGKLAMVHIDLIAGLSGKEVAVDYIKQETLADGIISTKMAIVKRAKELGLITVFRFFVIDSMAFDNIRKQYHTVQPDVVEILPGLMPKIITKVSKLVSCPVIAGGLIADKADIIGAIEAGATAISSTNQKTWFI</sequence>
<dbReference type="PANTHER" id="PTHR35787">
    <property type="entry name" value="GLYCEROL UPTAKE OPERON ANTITERMINATOR REGULATORY PROTEIN"/>
    <property type="match status" value="1"/>
</dbReference>